<evidence type="ECO:0000256" key="8">
    <source>
        <dbReference type="RuleBase" id="RU363013"/>
    </source>
</evidence>
<dbReference type="PROSITE" id="PS51440">
    <property type="entry name" value="TIM_2"/>
    <property type="match status" value="1"/>
</dbReference>
<dbReference type="UniPathway" id="UPA00138"/>
<dbReference type="InterPro" id="IPR013785">
    <property type="entry name" value="Aldolase_TIM"/>
</dbReference>
<dbReference type="InterPro" id="IPR022896">
    <property type="entry name" value="TrioseP_Isoase_bac/euk"/>
</dbReference>
<dbReference type="InterPro" id="IPR000652">
    <property type="entry name" value="Triosephosphate_isomerase"/>
</dbReference>
<dbReference type="GO" id="GO:0006096">
    <property type="term" value="P:glycolytic process"/>
    <property type="evidence" value="ECO:0007669"/>
    <property type="project" value="UniProtKB-UniPathway"/>
</dbReference>
<dbReference type="EMBL" id="MK265838">
    <property type="protein sequence ID" value="AZL94308.1"/>
    <property type="molecule type" value="mRNA"/>
</dbReference>
<dbReference type="PANTHER" id="PTHR21139">
    <property type="entry name" value="TRIOSEPHOSPHATE ISOMERASE"/>
    <property type="match status" value="1"/>
</dbReference>
<evidence type="ECO:0000313" key="9">
    <source>
        <dbReference type="EMBL" id="AZL94308.1"/>
    </source>
</evidence>
<evidence type="ECO:0000256" key="4">
    <source>
        <dbReference type="ARBA" id="ARBA00011738"/>
    </source>
</evidence>
<evidence type="ECO:0000256" key="5">
    <source>
        <dbReference type="ARBA" id="ARBA00022432"/>
    </source>
</evidence>
<organism evidence="9">
    <name type="scientific">Nephromyces sp. MMRI</name>
    <dbReference type="NCBI Taxonomy" id="2496275"/>
    <lineage>
        <taxon>Eukaryota</taxon>
        <taxon>Sar</taxon>
        <taxon>Alveolata</taxon>
        <taxon>Apicomplexa</taxon>
        <taxon>Aconoidasida</taxon>
        <taxon>Nephromycida</taxon>
        <taxon>Nephromyces</taxon>
    </lineage>
</organism>
<evidence type="ECO:0000256" key="6">
    <source>
        <dbReference type="ARBA" id="ARBA00023152"/>
    </source>
</evidence>
<dbReference type="FunFam" id="3.20.20.70:FF:000020">
    <property type="entry name" value="Triosephosphate isomerase"/>
    <property type="match status" value="1"/>
</dbReference>
<comment type="catalytic activity">
    <reaction evidence="8">
        <text>D-glyceraldehyde 3-phosphate = dihydroxyacetone phosphate</text>
        <dbReference type="Rhea" id="RHEA:18585"/>
        <dbReference type="ChEBI" id="CHEBI:57642"/>
        <dbReference type="ChEBI" id="CHEBI:59776"/>
        <dbReference type="EC" id="5.3.1.1"/>
    </reaction>
</comment>
<evidence type="ECO:0000256" key="7">
    <source>
        <dbReference type="ARBA" id="ARBA00023235"/>
    </source>
</evidence>
<comment type="pathway">
    <text evidence="2 8">Carbohydrate biosynthesis; gluconeogenesis.</text>
</comment>
<dbReference type="Gene3D" id="3.20.20.70">
    <property type="entry name" value="Aldolase class I"/>
    <property type="match status" value="1"/>
</dbReference>
<dbReference type="GO" id="GO:0006094">
    <property type="term" value="P:gluconeogenesis"/>
    <property type="evidence" value="ECO:0007669"/>
    <property type="project" value="UniProtKB-UniPathway"/>
</dbReference>
<reference evidence="9" key="1">
    <citation type="journal article" date="2018" name="Genome Biol. Evol.">
        <title>Nephromyces encodes a urate metabolism pathway and predicted peroxisomes, demonstrating these are not ancient losses of apicomplexans.</title>
        <authorList>
            <person name="Paight C."/>
            <person name="Slamovits C.H."/>
            <person name="Saffo M.B."/>
            <person name="Lane C.E."/>
        </authorList>
    </citation>
    <scope>NUCLEOTIDE SEQUENCE</scope>
    <source>
        <strain evidence="9">Neph69</strain>
    </source>
</reference>
<dbReference type="CDD" id="cd00311">
    <property type="entry name" value="TIM"/>
    <property type="match status" value="1"/>
</dbReference>
<dbReference type="NCBIfam" id="TIGR00419">
    <property type="entry name" value="tim"/>
    <property type="match status" value="1"/>
</dbReference>
<protein>
    <recommendedName>
        <fullName evidence="8">Triosephosphate isomerase</fullName>
        <ecNumber evidence="8">5.3.1.1</ecNumber>
    </recommendedName>
</protein>
<dbReference type="PROSITE" id="PS00171">
    <property type="entry name" value="TIM_1"/>
    <property type="match status" value="1"/>
</dbReference>
<dbReference type="InterPro" id="IPR035990">
    <property type="entry name" value="TIM_sf"/>
</dbReference>
<comment type="subunit">
    <text evidence="4">Homodimer.</text>
</comment>
<dbReference type="GO" id="GO:0004807">
    <property type="term" value="F:triose-phosphate isomerase activity"/>
    <property type="evidence" value="ECO:0007669"/>
    <property type="project" value="UniProtKB-EC"/>
</dbReference>
<comment type="similarity">
    <text evidence="3 8">Belongs to the triosephosphate isomerase family.</text>
</comment>
<evidence type="ECO:0000256" key="3">
    <source>
        <dbReference type="ARBA" id="ARBA00007422"/>
    </source>
</evidence>
<dbReference type="AlphaFoldDB" id="A0A3S5HLU8"/>
<dbReference type="GO" id="GO:0046166">
    <property type="term" value="P:glyceraldehyde-3-phosphate biosynthetic process"/>
    <property type="evidence" value="ECO:0007669"/>
    <property type="project" value="TreeGrafter"/>
</dbReference>
<dbReference type="HAMAP" id="MF_00147_B">
    <property type="entry name" value="TIM_B"/>
    <property type="match status" value="1"/>
</dbReference>
<dbReference type="UniPathway" id="UPA00109">
    <property type="reaction ID" value="UER00189"/>
</dbReference>
<dbReference type="Pfam" id="PF00121">
    <property type="entry name" value="TIM"/>
    <property type="match status" value="1"/>
</dbReference>
<name>A0A3S5HLU8_9APIC</name>
<dbReference type="EC" id="5.3.1.1" evidence="8"/>
<dbReference type="InterPro" id="IPR020861">
    <property type="entry name" value="Triosephosphate_isomerase_AS"/>
</dbReference>
<accession>A0A3S5HLU8</accession>
<comment type="pathway">
    <text evidence="1 8">Carbohydrate degradation; glycolysis; D-glyceraldehyde 3-phosphate from glycerone phosphate: step 1/1.</text>
</comment>
<dbReference type="GO" id="GO:0019563">
    <property type="term" value="P:glycerol catabolic process"/>
    <property type="evidence" value="ECO:0007669"/>
    <property type="project" value="TreeGrafter"/>
</dbReference>
<proteinExistence type="evidence at transcript level"/>
<evidence type="ECO:0000256" key="2">
    <source>
        <dbReference type="ARBA" id="ARBA00004742"/>
    </source>
</evidence>
<dbReference type="GO" id="GO:0005829">
    <property type="term" value="C:cytosol"/>
    <property type="evidence" value="ECO:0007669"/>
    <property type="project" value="TreeGrafter"/>
</dbReference>
<dbReference type="SUPFAM" id="SSF51351">
    <property type="entry name" value="Triosephosphate isomerase (TIM)"/>
    <property type="match status" value="1"/>
</dbReference>
<keyword evidence="5 8" id="KW-0312">Gluconeogenesis</keyword>
<evidence type="ECO:0000256" key="1">
    <source>
        <dbReference type="ARBA" id="ARBA00004680"/>
    </source>
</evidence>
<keyword evidence="7 8" id="KW-0413">Isomerase</keyword>
<dbReference type="PANTHER" id="PTHR21139:SF2">
    <property type="entry name" value="TRIOSEPHOSPHATE ISOMERASE"/>
    <property type="match status" value="1"/>
</dbReference>
<keyword evidence="6 8" id="KW-0324">Glycolysis</keyword>
<sequence>MYSSTLYSRKNSECMILGISTDFVFSSFLVLQFCWFYPGSTLLCDVLDNVNMALVTKRKPWLGGNWKSNGTKVQVQKLVDQLNSFKFNIEKLDVVIFPTFIHLHLTSALTSQGYAIGTQSCSATKSGAYTGEISTEAIKDLEIGTTLIGHSERRQYYGETDDVVAKKLKIALENSLCAVVCIGETLQEREESKTTEVLHRQIDAIRDCPLSAQSVVIAYEPVWAIGSGKVATPEQAQEAHQTIRHYLKEKVSAEFAENVRIVYGGSVNAGNADCLIALEDVDGFLVGGASLKPEFGTIIQSVASAS</sequence>